<proteinExistence type="predicted"/>
<evidence type="ECO:0000313" key="1">
    <source>
        <dbReference type="EMBL" id="QRC94477.1"/>
    </source>
</evidence>
<dbReference type="VEuPathDB" id="FungiDB:JI435_077110"/>
<sequence length="68" mass="7573">MTPGRQWSYVCRKFLGTRLVGTKNEALSQTCHLSAIPDCLHSEDCRCLCLRRSDSKLVMLAAASWTGV</sequence>
<reference evidence="2" key="1">
    <citation type="journal article" date="2021" name="BMC Genomics">
        <title>Chromosome-level genome assembly and manually-curated proteome of model necrotroph Parastagonospora nodorum Sn15 reveals a genome-wide trove of candidate effector homologs, and redundancy of virulence-related functions within an accessory chromosome.</title>
        <authorList>
            <person name="Bertazzoni S."/>
            <person name="Jones D.A.B."/>
            <person name="Phan H.T."/>
            <person name="Tan K.-C."/>
            <person name="Hane J.K."/>
        </authorList>
    </citation>
    <scope>NUCLEOTIDE SEQUENCE [LARGE SCALE GENOMIC DNA]</scope>
    <source>
        <strain evidence="2">SN15 / ATCC MYA-4574 / FGSC 10173)</strain>
    </source>
</reference>
<evidence type="ECO:0000313" key="2">
    <source>
        <dbReference type="Proteomes" id="UP000663193"/>
    </source>
</evidence>
<accession>A0A7U2EXD0</accession>
<dbReference type="Proteomes" id="UP000663193">
    <property type="component" value="Chromosome 4"/>
</dbReference>
<dbReference type="EMBL" id="CP069026">
    <property type="protein sequence ID" value="QRC94477.1"/>
    <property type="molecule type" value="Genomic_DNA"/>
</dbReference>
<name>A0A7U2EXD0_PHANO</name>
<dbReference type="AlphaFoldDB" id="A0A7U2EXD0"/>
<keyword evidence="2" id="KW-1185">Reference proteome</keyword>
<organism evidence="1 2">
    <name type="scientific">Phaeosphaeria nodorum (strain SN15 / ATCC MYA-4574 / FGSC 10173)</name>
    <name type="common">Glume blotch fungus</name>
    <name type="synonym">Parastagonospora nodorum</name>
    <dbReference type="NCBI Taxonomy" id="321614"/>
    <lineage>
        <taxon>Eukaryota</taxon>
        <taxon>Fungi</taxon>
        <taxon>Dikarya</taxon>
        <taxon>Ascomycota</taxon>
        <taxon>Pezizomycotina</taxon>
        <taxon>Dothideomycetes</taxon>
        <taxon>Pleosporomycetidae</taxon>
        <taxon>Pleosporales</taxon>
        <taxon>Pleosporineae</taxon>
        <taxon>Phaeosphaeriaceae</taxon>
        <taxon>Parastagonospora</taxon>
    </lineage>
</organism>
<protein>
    <submittedName>
        <fullName evidence="1">Uncharacterized protein</fullName>
    </submittedName>
</protein>
<gene>
    <name evidence="1" type="ORF">JI435_077110</name>
</gene>